<evidence type="ECO:0000256" key="2">
    <source>
        <dbReference type="SAM" id="Phobius"/>
    </source>
</evidence>
<proteinExistence type="predicted"/>
<gene>
    <name evidence="3" type="ORF">AYO20_05209</name>
</gene>
<dbReference type="EMBL" id="LVCJ01000029">
    <property type="protein sequence ID" value="OAL35590.1"/>
    <property type="molecule type" value="Genomic_DNA"/>
</dbReference>
<evidence type="ECO:0000313" key="3">
    <source>
        <dbReference type="EMBL" id="OAL35590.1"/>
    </source>
</evidence>
<dbReference type="Proteomes" id="UP000185904">
    <property type="component" value="Unassembled WGS sequence"/>
</dbReference>
<reference evidence="3 4" key="1">
    <citation type="submission" date="2016-03" db="EMBL/GenBank/DDBJ databases">
        <title>The draft genome sequence of Fonsecaea nubica causative agent of cutaneous subcutaneous infection in human host.</title>
        <authorList>
            <person name="Costa F."/>
            <person name="Sybren D.H."/>
            <person name="Raittz R.T."/>
            <person name="Weiss V.A."/>
            <person name="Leao A.C."/>
            <person name="Gomes R."/>
            <person name="De Souza E.M."/>
            <person name="Pedrosa F.O."/>
            <person name="Steffens M.B."/>
            <person name="Bombassaro A."/>
            <person name="Tadra-Sfeir M.Z."/>
            <person name="Moreno L.F."/>
            <person name="Najafzadeh M.J."/>
            <person name="Felipe M.S."/>
            <person name="Teixeira M."/>
            <person name="Sun J."/>
            <person name="Xi L."/>
            <person name="Castro M.A."/>
            <person name="Vicente V.A."/>
        </authorList>
    </citation>
    <scope>NUCLEOTIDE SEQUENCE [LARGE SCALE GENOMIC DNA]</scope>
    <source>
        <strain evidence="3 4">CBS 269.64</strain>
    </source>
</reference>
<sequence length="479" mass="52832">MASEKRPSIAIPSIASSGRQVSPSPHGLRQRPLGRASTFAESNPQLSRRRSSFLSETFSETRKSLRSSTDDILLPRARDDDDFHDHDDNSHWQSLPLGLALLPAVGGMFFKNGSAVITDVTLLGLAAIFMNWALRSPWDWYRAAQATVTADAATPPVFSPIDEAGEDQDPLSVNGNGEDGTGKATASAEAARAGPGTESSAAQKELRVHELLALLSCFVFPLIAAWLLHSIRSQLSRPSEGLVSNYNLTIFILVAEIRPISHLIKMVQRRTLFLQRRANIDVLRELSRIDTQQLRDVSRRLDDLETHVADRIAGTGKQKEDHENHALVTQASTAATSEIRKTIQPELDALNRAMRRYEKRSTISSVQIEARLQDLETRLHDVVSLAAAAQRNADRIPNNYVLILANWSSIKDVVIGHRSSKKVHDKEVKTPNSEGRSPISQGSADSFCGARTKSEGPPLNHLKLSILSALQKTTFFLWL</sequence>
<feature type="compositionally biased region" description="Low complexity" evidence="1">
    <location>
        <begin position="8"/>
        <end position="17"/>
    </location>
</feature>
<accession>A0A178D0A1</accession>
<keyword evidence="2" id="KW-0812">Transmembrane</keyword>
<keyword evidence="2" id="KW-0472">Membrane</keyword>
<comment type="caution">
    <text evidence="3">The sequence shown here is derived from an EMBL/GenBank/DDBJ whole genome shotgun (WGS) entry which is preliminary data.</text>
</comment>
<keyword evidence="4" id="KW-1185">Reference proteome</keyword>
<dbReference type="RefSeq" id="XP_022500602.1">
    <property type="nucleotide sequence ID" value="XM_022643503.1"/>
</dbReference>
<dbReference type="PANTHER" id="PTHR42032">
    <property type="entry name" value="YALI0E30679P"/>
    <property type="match status" value="1"/>
</dbReference>
<feature type="region of interest" description="Disordered" evidence="1">
    <location>
        <begin position="1"/>
        <end position="54"/>
    </location>
</feature>
<feature type="region of interest" description="Disordered" evidence="1">
    <location>
        <begin position="159"/>
        <end position="199"/>
    </location>
</feature>
<dbReference type="OrthoDB" id="5422510at2759"/>
<name>A0A178D0A1_9EURO</name>
<feature type="compositionally biased region" description="Polar residues" evidence="1">
    <location>
        <begin position="430"/>
        <end position="444"/>
    </location>
</feature>
<feature type="region of interest" description="Disordered" evidence="1">
    <location>
        <begin position="420"/>
        <end position="452"/>
    </location>
</feature>
<keyword evidence="2" id="KW-1133">Transmembrane helix</keyword>
<feature type="transmembrane region" description="Helical" evidence="2">
    <location>
        <begin position="116"/>
        <end position="134"/>
    </location>
</feature>
<evidence type="ECO:0000313" key="4">
    <source>
        <dbReference type="Proteomes" id="UP000185904"/>
    </source>
</evidence>
<dbReference type="PANTHER" id="PTHR42032:SF1">
    <property type="entry name" value="YALI0E30679P"/>
    <property type="match status" value="1"/>
</dbReference>
<dbReference type="AlphaFoldDB" id="A0A178D0A1"/>
<evidence type="ECO:0000256" key="1">
    <source>
        <dbReference type="SAM" id="MobiDB-lite"/>
    </source>
</evidence>
<dbReference type="GeneID" id="34588626"/>
<organism evidence="3 4">
    <name type="scientific">Fonsecaea nubica</name>
    <dbReference type="NCBI Taxonomy" id="856822"/>
    <lineage>
        <taxon>Eukaryota</taxon>
        <taxon>Fungi</taxon>
        <taxon>Dikarya</taxon>
        <taxon>Ascomycota</taxon>
        <taxon>Pezizomycotina</taxon>
        <taxon>Eurotiomycetes</taxon>
        <taxon>Chaetothyriomycetidae</taxon>
        <taxon>Chaetothyriales</taxon>
        <taxon>Herpotrichiellaceae</taxon>
        <taxon>Fonsecaea</taxon>
    </lineage>
</organism>
<protein>
    <submittedName>
        <fullName evidence="3">Uncharacterized protein</fullName>
    </submittedName>
</protein>
<feature type="compositionally biased region" description="Polar residues" evidence="1">
    <location>
        <begin position="39"/>
        <end position="54"/>
    </location>
</feature>
<feature type="transmembrane region" description="Helical" evidence="2">
    <location>
        <begin position="211"/>
        <end position="228"/>
    </location>
</feature>